<accession>A0A837B216</accession>
<protein>
    <submittedName>
        <fullName evidence="1">Uncharacterized protein</fullName>
    </submittedName>
</protein>
<dbReference type="AlphaFoldDB" id="A0A837B216"/>
<name>A0A837B216_9NEIS</name>
<evidence type="ECO:0000313" key="1">
    <source>
        <dbReference type="EMBL" id="KDN15341.1"/>
    </source>
</evidence>
<comment type="caution">
    <text evidence="1">The sequence shown here is derived from an EMBL/GenBank/DDBJ whole genome shotgun (WGS) entry which is preliminary data.</text>
</comment>
<evidence type="ECO:0000313" key="2">
    <source>
        <dbReference type="Proteomes" id="UP000027170"/>
    </source>
</evidence>
<organism evidence="1 2">
    <name type="scientific">Snodgrassella communis</name>
    <dbReference type="NCBI Taxonomy" id="2946699"/>
    <lineage>
        <taxon>Bacteria</taxon>
        <taxon>Pseudomonadati</taxon>
        <taxon>Pseudomonadota</taxon>
        <taxon>Betaproteobacteria</taxon>
        <taxon>Neisseriales</taxon>
        <taxon>Neisseriaceae</taxon>
        <taxon>Snodgrassella</taxon>
    </lineage>
</organism>
<dbReference type="Proteomes" id="UP000027170">
    <property type="component" value="Unassembled WGS sequence"/>
</dbReference>
<keyword evidence="2" id="KW-1185">Reference proteome</keyword>
<dbReference type="EMBL" id="JFZV01000002">
    <property type="protein sequence ID" value="KDN15341.1"/>
    <property type="molecule type" value="Genomic_DNA"/>
</dbReference>
<proteinExistence type="predicted"/>
<sequence>MSGQEWIRTGRSKGSQLDALADCSQASWLKDDASVVLNGSSKYQVSVVKAAI</sequence>
<reference evidence="1 2" key="1">
    <citation type="submission" date="2014-03" db="EMBL/GenBank/DDBJ databases">
        <title>The genomes of two eusocial bee gut symbionts.</title>
        <authorList>
            <person name="Kwong W.K."/>
            <person name="Engel P."/>
            <person name="Koch H."/>
            <person name="Moran N.A."/>
        </authorList>
    </citation>
    <scope>NUCLEOTIDE SEQUENCE [LARGE SCALE GENOMIC DNA]</scope>
    <source>
        <strain evidence="2">wkB29</strain>
    </source>
</reference>
<gene>
    <name evidence="1" type="ORF">SALWKB29_0445</name>
</gene>